<proteinExistence type="predicted"/>
<gene>
    <name evidence="2" type="ORF">SAMN05660297_01671</name>
</gene>
<dbReference type="STRING" id="426128.SAMN05660297_01671"/>
<keyword evidence="3" id="KW-1185">Reference proteome</keyword>
<dbReference type="Pfam" id="PF16138">
    <property type="entry name" value="DUF4846"/>
    <property type="match status" value="1"/>
</dbReference>
<dbReference type="OrthoDB" id="5511471at2"/>
<keyword evidence="1" id="KW-0472">Membrane</keyword>
<reference evidence="2 3" key="1">
    <citation type="submission" date="2016-10" db="EMBL/GenBank/DDBJ databases">
        <authorList>
            <person name="de Groot N.N."/>
        </authorList>
    </citation>
    <scope>NUCLEOTIDE SEQUENCE [LARGE SCALE GENOMIC DNA]</scope>
    <source>
        <strain evidence="2 3">DSM 18979</strain>
    </source>
</reference>
<evidence type="ECO:0000256" key="1">
    <source>
        <dbReference type="SAM" id="Phobius"/>
    </source>
</evidence>
<evidence type="ECO:0000313" key="2">
    <source>
        <dbReference type="EMBL" id="SET19101.1"/>
    </source>
</evidence>
<evidence type="ECO:0000313" key="3">
    <source>
        <dbReference type="Proteomes" id="UP000199568"/>
    </source>
</evidence>
<protein>
    <recommendedName>
        <fullName evidence="4">DUF4846 domain-containing protein</fullName>
    </recommendedName>
</protein>
<keyword evidence="1" id="KW-1133">Transmembrane helix</keyword>
<name>A0A1I0CHN4_9FIRM</name>
<dbReference type="AlphaFoldDB" id="A0A1I0CHN4"/>
<accession>A0A1I0CHN4</accession>
<evidence type="ECO:0008006" key="4">
    <source>
        <dbReference type="Google" id="ProtNLM"/>
    </source>
</evidence>
<dbReference type="InterPro" id="IPR032315">
    <property type="entry name" value="DUF4846"/>
</dbReference>
<dbReference type="Proteomes" id="UP000199568">
    <property type="component" value="Unassembled WGS sequence"/>
</dbReference>
<feature type="transmembrane region" description="Helical" evidence="1">
    <location>
        <begin position="7"/>
        <end position="23"/>
    </location>
</feature>
<dbReference type="EMBL" id="FOHU01000005">
    <property type="protein sequence ID" value="SET19101.1"/>
    <property type="molecule type" value="Genomic_DNA"/>
</dbReference>
<organism evidence="2 3">
    <name type="scientific">Natronincola peptidivorans</name>
    <dbReference type="NCBI Taxonomy" id="426128"/>
    <lineage>
        <taxon>Bacteria</taxon>
        <taxon>Bacillati</taxon>
        <taxon>Bacillota</taxon>
        <taxon>Clostridia</taxon>
        <taxon>Peptostreptococcales</taxon>
        <taxon>Natronincolaceae</taxon>
        <taxon>Natronincola</taxon>
    </lineage>
</organism>
<keyword evidence="1" id="KW-0812">Transmembrane</keyword>
<sequence>MKRFFSIVFKCLIILILVMHFIACSNQQLEGKEVQEEKEQVDAHTIPEVELQKQSLIEEEGKDIETRILTPKDFQRIAVKEGSFAEYLRRLPLKPHGSPVLYHDGSVKNKKNIYIAVVDMEIGDRDLQQCADAIMRLRGEYLYGIGRYDEIHFNFTNGFRVDYSKWMEGYRIVVDGNCSYWQKRAEPSNTYQDFRRYMDIIFAYAGTISLEKELIDVNLDDIEIGDIFIQGGSPGHAVIVVDMALNEATGEKLFLLAQSYMPAQETQILVNPNNIALSPWYSLSIQGEDIKTPEWTFRRGDLKRFP</sequence>
<dbReference type="RefSeq" id="WP_090442137.1">
    <property type="nucleotide sequence ID" value="NZ_FOHU01000005.1"/>
</dbReference>